<evidence type="ECO:0000313" key="11">
    <source>
        <dbReference type="Proteomes" id="UP001168098"/>
    </source>
</evidence>
<evidence type="ECO:0000313" key="10">
    <source>
        <dbReference type="EMBL" id="KAJ9706996.1"/>
    </source>
</evidence>
<comment type="caution">
    <text evidence="10">The sequence shown here is derived from an EMBL/GenBank/DDBJ whole genome shotgun (WGS) entry which is preliminary data.</text>
</comment>
<keyword evidence="3" id="KW-0863">Zinc-finger</keyword>
<dbReference type="PANTHER" id="PTHR22597">
    <property type="entry name" value="POLYCOMB GROUP PROTEIN"/>
    <property type="match status" value="1"/>
</dbReference>
<dbReference type="GO" id="GO:0005634">
    <property type="term" value="C:nucleus"/>
    <property type="evidence" value="ECO:0007669"/>
    <property type="project" value="TreeGrafter"/>
</dbReference>
<evidence type="ECO:0000256" key="1">
    <source>
        <dbReference type="ARBA" id="ARBA00007416"/>
    </source>
</evidence>
<proteinExistence type="inferred from homology"/>
<gene>
    <name evidence="10" type="ORF">PVL29_002119</name>
</gene>
<dbReference type="Proteomes" id="UP001168098">
    <property type="component" value="Unassembled WGS sequence"/>
</dbReference>
<dbReference type="InterPro" id="IPR019135">
    <property type="entry name" value="Polycomb_protein_VEFS-Box"/>
</dbReference>
<dbReference type="CDD" id="cd21553">
    <property type="entry name" value="VEFS-box_EMF2-like"/>
    <property type="match status" value="1"/>
</dbReference>
<evidence type="ECO:0000256" key="4">
    <source>
        <dbReference type="ARBA" id="ARBA00022833"/>
    </source>
</evidence>
<keyword evidence="11" id="KW-1185">Reference proteome</keyword>
<dbReference type="InterPro" id="IPR057540">
    <property type="entry name" value="Znf_SUZ12"/>
</dbReference>
<dbReference type="InterPro" id="IPR056068">
    <property type="entry name" value="EMF2-like_DUF7651"/>
</dbReference>
<dbReference type="Pfam" id="PF23320">
    <property type="entry name" value="Zn_SUZ12"/>
    <property type="match status" value="1"/>
</dbReference>
<evidence type="ECO:0000256" key="6">
    <source>
        <dbReference type="ARBA" id="ARBA00023163"/>
    </source>
</evidence>
<accession>A0AA39AGD0</accession>
<dbReference type="GO" id="GO:0031490">
    <property type="term" value="F:chromatin DNA binding"/>
    <property type="evidence" value="ECO:0007669"/>
    <property type="project" value="TreeGrafter"/>
</dbReference>
<reference evidence="10 11" key="1">
    <citation type="journal article" date="2023" name="BMC Biotechnol.">
        <title>Vitis rotundifolia cv Carlos genome sequencing.</title>
        <authorList>
            <person name="Huff M."/>
            <person name="Hulse-Kemp A."/>
            <person name="Scheffler B."/>
            <person name="Youngblood R."/>
            <person name="Simpson S."/>
            <person name="Babiker E."/>
            <person name="Staton M."/>
        </authorList>
    </citation>
    <scope>NUCLEOTIDE SEQUENCE [LARGE SCALE GENOMIC DNA]</scope>
    <source>
        <tissue evidence="10">Leaf</tissue>
    </source>
</reference>
<evidence type="ECO:0000256" key="2">
    <source>
        <dbReference type="ARBA" id="ARBA00022723"/>
    </source>
</evidence>
<evidence type="ECO:0000259" key="7">
    <source>
        <dbReference type="Pfam" id="PF09733"/>
    </source>
</evidence>
<dbReference type="Pfam" id="PF24663">
    <property type="entry name" value="DUF7651"/>
    <property type="match status" value="1"/>
</dbReference>
<dbReference type="PANTHER" id="PTHR22597:SF22">
    <property type="entry name" value="POLYCOMB GROUP PROTEIN EMBRYONIC FLOWER 2-RELATED"/>
    <property type="match status" value="1"/>
</dbReference>
<feature type="domain" description="Polycomb protein SUZ12-like zinc finger" evidence="8">
    <location>
        <begin position="99"/>
        <end position="165"/>
    </location>
</feature>
<name>A0AA39AGD0_VITRO</name>
<comment type="similarity">
    <text evidence="1">Belongs to the VEFS (VRN2-EMF2-FIS2-SU(Z)12) family.</text>
</comment>
<sequence>MESLYSSLERSVSLTLGNRAEMLSNVDMQSCFLEPCFLEEGSCITFHTPHDLGTMGSQKVQVNIVAQKVGAKEKSPYASYTYRNIPTSSLSNIIRLRAGNVIFNYRDRSDMPQKIEVTENFSCPFCLMQCASFKGLRYHLCSSHDLFNFDFWVTEEYQAVNVSVKVDILRSEIMADGVDPRLQTFFFCSKPHKRRRLKNQVQNANHVFLHFLESGSPNFFSEAHKGFLEKDDGEKSSMSLPCQKDLQNGRPVAESYAIGKPSAVECIEHFASNLNETGVPIAMAQSSVDMECVQSIPGSPTPPAVLQFPKTRKLSFERSEPRNRALLQKRQFFHSHRAQPMALDQVLSDRDSEDEVDDDIADFEDRRMLDDFVDVTKEEKQFMHLWNSFVRKQRVLADGHIPWACEAFSKLHGQELVQAPAIFWCWRLFMIKLWNHGLLDARTMNSCNLILETYRNEVSDTMKS</sequence>
<keyword evidence="4" id="KW-0862">Zinc</keyword>
<dbReference type="Pfam" id="PF09733">
    <property type="entry name" value="VEFS-Box"/>
    <property type="match status" value="1"/>
</dbReference>
<feature type="domain" description="Polycomb protein VEFS-Box" evidence="7">
    <location>
        <begin position="324"/>
        <end position="444"/>
    </location>
</feature>
<organism evidence="10 11">
    <name type="scientific">Vitis rotundifolia</name>
    <name type="common">Muscadine grape</name>
    <dbReference type="NCBI Taxonomy" id="103349"/>
    <lineage>
        <taxon>Eukaryota</taxon>
        <taxon>Viridiplantae</taxon>
        <taxon>Streptophyta</taxon>
        <taxon>Embryophyta</taxon>
        <taxon>Tracheophyta</taxon>
        <taxon>Spermatophyta</taxon>
        <taxon>Magnoliopsida</taxon>
        <taxon>eudicotyledons</taxon>
        <taxon>Gunneridae</taxon>
        <taxon>Pentapetalae</taxon>
        <taxon>rosids</taxon>
        <taxon>Vitales</taxon>
        <taxon>Vitaceae</taxon>
        <taxon>Viteae</taxon>
        <taxon>Vitis</taxon>
    </lineage>
</organism>
<keyword evidence="5" id="KW-0805">Transcription regulation</keyword>
<protein>
    <submittedName>
        <fullName evidence="10">Uncharacterized protein</fullName>
    </submittedName>
</protein>
<dbReference type="AlphaFoldDB" id="A0AA39AGD0"/>
<keyword evidence="6" id="KW-0804">Transcription</keyword>
<evidence type="ECO:0000256" key="5">
    <source>
        <dbReference type="ARBA" id="ARBA00023015"/>
    </source>
</evidence>
<evidence type="ECO:0000256" key="3">
    <source>
        <dbReference type="ARBA" id="ARBA00022771"/>
    </source>
</evidence>
<dbReference type="EMBL" id="JARBHA010000002">
    <property type="protein sequence ID" value="KAJ9706996.1"/>
    <property type="molecule type" value="Genomic_DNA"/>
</dbReference>
<dbReference type="GO" id="GO:0008270">
    <property type="term" value="F:zinc ion binding"/>
    <property type="evidence" value="ECO:0007669"/>
    <property type="project" value="UniProtKB-KW"/>
</dbReference>
<dbReference type="CDD" id="cd21749">
    <property type="entry name" value="ZnB-Zn_EMF2-like"/>
    <property type="match status" value="1"/>
</dbReference>
<feature type="domain" description="DUF7651" evidence="9">
    <location>
        <begin position="1"/>
        <end position="72"/>
    </location>
</feature>
<evidence type="ECO:0000259" key="8">
    <source>
        <dbReference type="Pfam" id="PF23320"/>
    </source>
</evidence>
<keyword evidence="2" id="KW-0479">Metal-binding</keyword>
<evidence type="ECO:0000259" key="9">
    <source>
        <dbReference type="Pfam" id="PF24663"/>
    </source>
</evidence>